<dbReference type="InterPro" id="IPR052083">
    <property type="entry name" value="Aminoacylase-1_M20A"/>
</dbReference>
<dbReference type="InterPro" id="IPR001261">
    <property type="entry name" value="ArgE/DapE_CS"/>
</dbReference>
<dbReference type="GO" id="GO:0004046">
    <property type="term" value="F:aminoacylase activity"/>
    <property type="evidence" value="ECO:0007669"/>
    <property type="project" value="TreeGrafter"/>
</dbReference>
<dbReference type="EMBL" id="KB008109">
    <property type="protein sequence ID" value="ELR12526.1"/>
    <property type="molecule type" value="Genomic_DNA"/>
</dbReference>
<dbReference type="RefSeq" id="XP_004334539.1">
    <property type="nucleotide sequence ID" value="XM_004334491.1"/>
</dbReference>
<reference evidence="4 5" key="1">
    <citation type="journal article" date="2013" name="Genome Biol.">
        <title>Genome of Acanthamoeba castellanii highlights extensive lateral gene transfer and early evolution of tyrosine kinase signaling.</title>
        <authorList>
            <person name="Clarke M."/>
            <person name="Lohan A.J."/>
            <person name="Liu B."/>
            <person name="Lagkouvardos I."/>
            <person name="Roy S."/>
            <person name="Zafar N."/>
            <person name="Bertelli C."/>
            <person name="Schilde C."/>
            <person name="Kianianmomeni A."/>
            <person name="Burglin T.R."/>
            <person name="Frech C."/>
            <person name="Turcotte B."/>
            <person name="Kopec K.O."/>
            <person name="Synnott J.M."/>
            <person name="Choo C."/>
            <person name="Paponov I."/>
            <person name="Finkler A."/>
            <person name="Soon Heng Tan C."/>
            <person name="Hutchins A.P."/>
            <person name="Weinmeier T."/>
            <person name="Rattei T."/>
            <person name="Chu J.S."/>
            <person name="Gimenez G."/>
            <person name="Irimia M."/>
            <person name="Rigden D.J."/>
            <person name="Fitzpatrick D.A."/>
            <person name="Lorenzo-Morales J."/>
            <person name="Bateman A."/>
            <person name="Chiu C.H."/>
            <person name="Tang P."/>
            <person name="Hegemann P."/>
            <person name="Fromm H."/>
            <person name="Raoult D."/>
            <person name="Greub G."/>
            <person name="Miranda-Saavedra D."/>
            <person name="Chen N."/>
            <person name="Nash P."/>
            <person name="Ginger M.L."/>
            <person name="Horn M."/>
            <person name="Schaap P."/>
            <person name="Caler L."/>
            <person name="Loftus B."/>
        </authorList>
    </citation>
    <scope>NUCLEOTIDE SEQUENCE [LARGE SCALE GENOMIC DNA]</scope>
    <source>
        <strain evidence="4 5">Neff</strain>
    </source>
</reference>
<keyword evidence="1" id="KW-0378">Hydrolase</keyword>
<evidence type="ECO:0000313" key="4">
    <source>
        <dbReference type="EMBL" id="ELR12526.1"/>
    </source>
</evidence>
<keyword evidence="5" id="KW-1185">Reference proteome</keyword>
<dbReference type="Gene3D" id="3.40.630.10">
    <property type="entry name" value="Zn peptidases"/>
    <property type="match status" value="1"/>
</dbReference>
<dbReference type="PANTHER" id="PTHR45892:SF1">
    <property type="entry name" value="AMINOACYLASE-1"/>
    <property type="match status" value="1"/>
</dbReference>
<comment type="cofactor">
    <cofactor evidence="3">
        <name>Zn(2+)</name>
        <dbReference type="ChEBI" id="CHEBI:29105"/>
    </cofactor>
    <text evidence="3">Binds 2 Zn(2+) ions per subunit.</text>
</comment>
<evidence type="ECO:0000313" key="5">
    <source>
        <dbReference type="Proteomes" id="UP000011083"/>
    </source>
</evidence>
<dbReference type="Gene3D" id="3.30.70.360">
    <property type="match status" value="1"/>
</dbReference>
<dbReference type="Proteomes" id="UP000011083">
    <property type="component" value="Unassembled WGS sequence"/>
</dbReference>
<dbReference type="PROSITE" id="PS00758">
    <property type="entry name" value="ARGE_DAPE_CPG2_1"/>
    <property type="match status" value="1"/>
</dbReference>
<feature type="active site" evidence="2">
    <location>
        <position position="89"/>
    </location>
</feature>
<dbReference type="AlphaFoldDB" id="L8GK16"/>
<dbReference type="OMA" id="KGANWEA"/>
<dbReference type="InterPro" id="IPR002933">
    <property type="entry name" value="Peptidase_M20"/>
</dbReference>
<keyword evidence="3" id="KW-0479">Metal-binding</keyword>
<dbReference type="GO" id="GO:0046872">
    <property type="term" value="F:metal ion binding"/>
    <property type="evidence" value="ECO:0007669"/>
    <property type="project" value="UniProtKB-KW"/>
</dbReference>
<dbReference type="OrthoDB" id="3064516at2759"/>
<dbReference type="PANTHER" id="PTHR45892">
    <property type="entry name" value="AMINOACYLASE-1"/>
    <property type="match status" value="1"/>
</dbReference>
<name>L8GK16_ACACF</name>
<accession>L8GK16</accession>
<dbReference type="PIRSF" id="PIRSF036696">
    <property type="entry name" value="ACY-1"/>
    <property type="match status" value="1"/>
</dbReference>
<organism evidence="4 5">
    <name type="scientific">Acanthamoeba castellanii (strain ATCC 30010 / Neff)</name>
    <dbReference type="NCBI Taxonomy" id="1257118"/>
    <lineage>
        <taxon>Eukaryota</taxon>
        <taxon>Amoebozoa</taxon>
        <taxon>Discosea</taxon>
        <taxon>Longamoebia</taxon>
        <taxon>Centramoebida</taxon>
        <taxon>Acanthamoebidae</taxon>
        <taxon>Acanthamoeba</taxon>
    </lineage>
</organism>
<proteinExistence type="predicted"/>
<dbReference type="MEROPS" id="M20.973"/>
<dbReference type="Pfam" id="PF01546">
    <property type="entry name" value="Peptidase_M20"/>
    <property type="match status" value="1"/>
</dbReference>
<gene>
    <name evidence="4" type="ORF">ACA1_156080</name>
</gene>
<keyword evidence="3" id="KW-0862">Zinc</keyword>
<dbReference type="STRING" id="1257118.L8GK16"/>
<feature type="binding site" evidence="3">
    <location>
        <position position="87"/>
    </location>
    <ligand>
        <name>Zn(2+)</name>
        <dbReference type="ChEBI" id="CHEBI:29105"/>
        <label>1</label>
    </ligand>
</feature>
<dbReference type="GeneID" id="14913035"/>
<evidence type="ECO:0000256" key="2">
    <source>
        <dbReference type="PIRSR" id="PIRSR036696-1"/>
    </source>
</evidence>
<evidence type="ECO:0000256" key="3">
    <source>
        <dbReference type="PIRSR" id="PIRSR036696-2"/>
    </source>
</evidence>
<feature type="binding site" evidence="3">
    <location>
        <position position="120"/>
    </location>
    <ligand>
        <name>Zn(2+)</name>
        <dbReference type="ChEBI" id="CHEBI:29105"/>
        <label>1</label>
    </ligand>
</feature>
<sequence>MEGKAVQKRTAEEEQGVEEFKQFLRIKTISQEGHKGANWEAVRFLQALLDQMGLHTKTVECIQGKPILIATLVGEEPSLPSILLNSHYDVVPAVEAMWKVDPWAAVEDEEGNIFGRGTQDMKYIVALRQLIKEGKKFKRTIHLTFVPDEEIGGVQGMKEFVVTDDFKNLNVALALDEGLANPTDKFTVFYGERAVWWLKVKSTGPAGHGSRFIKNTAMEKLLRSVQQFLAFRAEQEARLEAHPGCQHAAVKAEKLGDVVTLNLTMLQVSLKTLRTVSSRLNAS</sequence>
<dbReference type="SUPFAM" id="SSF53187">
    <property type="entry name" value="Zn-dependent exopeptidases"/>
    <property type="match status" value="1"/>
</dbReference>
<dbReference type="KEGG" id="acan:ACA1_156080"/>
<protein>
    <submittedName>
        <fullName evidence="4">Aminoacylase 1, putative</fullName>
    </submittedName>
</protein>
<dbReference type="VEuPathDB" id="AmoebaDB:ACA1_156080"/>
<feature type="binding site" evidence="3">
    <location>
        <position position="150"/>
    </location>
    <ligand>
        <name>Zn(2+)</name>
        <dbReference type="ChEBI" id="CHEBI:29105"/>
        <label>2</label>
    </ligand>
</feature>
<feature type="binding site" evidence="3">
    <location>
        <position position="120"/>
    </location>
    <ligand>
        <name>Zn(2+)</name>
        <dbReference type="ChEBI" id="CHEBI:29105"/>
        <label>2</label>
    </ligand>
</feature>
<evidence type="ECO:0000256" key="1">
    <source>
        <dbReference type="ARBA" id="ARBA00022801"/>
    </source>
</evidence>
<feature type="active site" description="Proton acceptor" evidence="2">
    <location>
        <position position="149"/>
    </location>
</feature>
<feature type="binding site" evidence="3">
    <location>
        <position position="177"/>
    </location>
    <ligand>
        <name>Zn(2+)</name>
        <dbReference type="ChEBI" id="CHEBI:29105"/>
        <label>1</label>
    </ligand>
</feature>